<keyword evidence="4" id="KW-1185">Reference proteome</keyword>
<dbReference type="InterPro" id="IPR003346">
    <property type="entry name" value="Transposase_20"/>
</dbReference>
<name>A0ABR9ZLX5_9FIRM</name>
<dbReference type="RefSeq" id="WP_194699734.1">
    <property type="nucleotide sequence ID" value="NZ_JADKNH010000001.1"/>
</dbReference>
<feature type="domain" description="Transposase IS116/IS110/IS902 C-terminal" evidence="2">
    <location>
        <begin position="269"/>
        <end position="347"/>
    </location>
</feature>
<dbReference type="PANTHER" id="PTHR33055">
    <property type="entry name" value="TRANSPOSASE FOR INSERTION SEQUENCE ELEMENT IS1111A"/>
    <property type="match status" value="1"/>
</dbReference>
<dbReference type="InterPro" id="IPR002525">
    <property type="entry name" value="Transp_IS110-like_N"/>
</dbReference>
<dbReference type="InterPro" id="IPR047650">
    <property type="entry name" value="Transpos_IS110"/>
</dbReference>
<gene>
    <name evidence="3" type="ORF">ISU02_00010</name>
</gene>
<evidence type="ECO:0000259" key="1">
    <source>
        <dbReference type="Pfam" id="PF01548"/>
    </source>
</evidence>
<accession>A0ABR9ZLX5</accession>
<dbReference type="Proteomes" id="UP000614200">
    <property type="component" value="Unassembled WGS sequence"/>
</dbReference>
<evidence type="ECO:0000313" key="3">
    <source>
        <dbReference type="EMBL" id="MBF4691482.1"/>
    </source>
</evidence>
<comment type="caution">
    <text evidence="3">The sequence shown here is derived from an EMBL/GenBank/DDBJ whole genome shotgun (WGS) entry which is preliminary data.</text>
</comment>
<evidence type="ECO:0000313" key="4">
    <source>
        <dbReference type="Proteomes" id="UP000614200"/>
    </source>
</evidence>
<dbReference type="PANTHER" id="PTHR33055:SF13">
    <property type="entry name" value="TRANSPOSASE"/>
    <property type="match status" value="1"/>
</dbReference>
<dbReference type="Pfam" id="PF01548">
    <property type="entry name" value="DEDD_Tnp_IS110"/>
    <property type="match status" value="1"/>
</dbReference>
<dbReference type="NCBIfam" id="NF033542">
    <property type="entry name" value="transpos_IS110"/>
    <property type="match status" value="1"/>
</dbReference>
<sequence length="397" mass="44931">MNPVIAIDVSKPKSVAAIFSDRNVCVKKPFVFNHSVSELDQIDLWLNTFKQQHGIQPTVVMEATGNYSKPLTAYFYDHGYDIFVLNPLTTSQIKSKSLRKIKTDPVDTMRIATVFYNQKLKPYVPDETVYANLKFLARQYNGFNTTYQELVVRLHAVVDLVYPDFNKMFSSVRSKTALNFLKAYPTPHLIRTASLEELSLAFHSAKKSSEWHLNKANLIKRTVEESLYTPSAQQPILAYYVDLILHMQQTLDDIRAQMRDLAKLSPCYKLLLSIPGVGEVTASVILSEIGDIHRFHSKKQLTAYAGLDPAVFQSGKYTAKNNKISKRGSPYLRKALYQAVCAGISKRSNGYANKELRAFYDKLLESGKPSRVALTACSAKLLRIIFGILSSETEFRY</sequence>
<proteinExistence type="predicted"/>
<reference evidence="3 4" key="1">
    <citation type="submission" date="2020-11" db="EMBL/GenBank/DDBJ databases">
        <title>Fusibacter basophilias sp. nov.</title>
        <authorList>
            <person name="Qiu D."/>
        </authorList>
    </citation>
    <scope>NUCLEOTIDE SEQUENCE [LARGE SCALE GENOMIC DNA]</scope>
    <source>
        <strain evidence="3 4">Q10-2</strain>
    </source>
</reference>
<organism evidence="3 4">
    <name type="scientific">Fusibacter ferrireducens</name>
    <dbReference type="NCBI Taxonomy" id="2785058"/>
    <lineage>
        <taxon>Bacteria</taxon>
        <taxon>Bacillati</taxon>
        <taxon>Bacillota</taxon>
        <taxon>Clostridia</taxon>
        <taxon>Eubacteriales</taxon>
        <taxon>Eubacteriales Family XII. Incertae Sedis</taxon>
        <taxon>Fusibacter</taxon>
    </lineage>
</organism>
<dbReference type="Pfam" id="PF02371">
    <property type="entry name" value="Transposase_20"/>
    <property type="match status" value="1"/>
</dbReference>
<evidence type="ECO:0000259" key="2">
    <source>
        <dbReference type="Pfam" id="PF02371"/>
    </source>
</evidence>
<protein>
    <submittedName>
        <fullName evidence="3">IS110 family transposase</fullName>
    </submittedName>
</protein>
<feature type="domain" description="Transposase IS110-like N-terminal" evidence="1">
    <location>
        <begin position="6"/>
        <end position="163"/>
    </location>
</feature>
<dbReference type="EMBL" id="JADKNH010000001">
    <property type="protein sequence ID" value="MBF4691482.1"/>
    <property type="molecule type" value="Genomic_DNA"/>
</dbReference>